<accession>L8J8M8</accession>
<name>L8J8M8_9GAMM</name>
<dbReference type="PATRIC" id="fig|1056511.3.peg.2809"/>
<proteinExistence type="predicted"/>
<gene>
    <name evidence="2" type="ORF">C942_01733</name>
</gene>
<protein>
    <submittedName>
        <fullName evidence="2">Uncharacterized protein</fullName>
    </submittedName>
</protein>
<dbReference type="Proteomes" id="UP000011134">
    <property type="component" value="Unassembled WGS sequence"/>
</dbReference>
<evidence type="ECO:0000313" key="3">
    <source>
        <dbReference type="Proteomes" id="UP000011134"/>
    </source>
</evidence>
<keyword evidence="1" id="KW-1133">Transmembrane helix</keyword>
<reference evidence="2 3" key="1">
    <citation type="submission" date="2012-12" db="EMBL/GenBank/DDBJ databases">
        <title>Genome Assembly of Photobacterium sp. AK15.</title>
        <authorList>
            <person name="Khatri I."/>
            <person name="Vaidya B."/>
            <person name="Srinivas T.N.R."/>
            <person name="Subramanian S."/>
            <person name="Pinnaka A."/>
        </authorList>
    </citation>
    <scope>NUCLEOTIDE SEQUENCE [LARGE SCALE GENOMIC DNA]</scope>
    <source>
        <strain evidence="2 3">AK15</strain>
    </source>
</reference>
<keyword evidence="3" id="KW-1185">Reference proteome</keyword>
<keyword evidence="1" id="KW-0812">Transmembrane</keyword>
<feature type="transmembrane region" description="Helical" evidence="1">
    <location>
        <begin position="6"/>
        <end position="26"/>
    </location>
</feature>
<comment type="caution">
    <text evidence="2">The sequence shown here is derived from an EMBL/GenBank/DDBJ whole genome shotgun (WGS) entry which is preliminary data.</text>
</comment>
<dbReference type="EMBL" id="AMZO01000020">
    <property type="protein sequence ID" value="ELR65161.1"/>
    <property type="molecule type" value="Genomic_DNA"/>
</dbReference>
<keyword evidence="1" id="KW-0472">Membrane</keyword>
<evidence type="ECO:0000256" key="1">
    <source>
        <dbReference type="SAM" id="Phobius"/>
    </source>
</evidence>
<organism evidence="2 3">
    <name type="scientific">Photobacterium marinum</name>
    <dbReference type="NCBI Taxonomy" id="1056511"/>
    <lineage>
        <taxon>Bacteria</taxon>
        <taxon>Pseudomonadati</taxon>
        <taxon>Pseudomonadota</taxon>
        <taxon>Gammaproteobacteria</taxon>
        <taxon>Vibrionales</taxon>
        <taxon>Vibrionaceae</taxon>
        <taxon>Photobacterium</taxon>
    </lineage>
</organism>
<evidence type="ECO:0000313" key="2">
    <source>
        <dbReference type="EMBL" id="ELR65161.1"/>
    </source>
</evidence>
<dbReference type="OrthoDB" id="5827118at2"/>
<dbReference type="RefSeq" id="WP_007466542.1">
    <property type="nucleotide sequence ID" value="NZ_AMZO01000020.1"/>
</dbReference>
<dbReference type="AlphaFoldDB" id="L8J8M8"/>
<feature type="transmembrane region" description="Helical" evidence="1">
    <location>
        <begin position="38"/>
        <end position="57"/>
    </location>
</feature>
<sequence>MDRPSFLVLSIIGLFSMVALHLAEIWLGGQAMSLKQFLLEWLPLYCCWASLLLIGVFKRSLQNSENHFHTSSGN</sequence>